<proteinExistence type="inferred from homology"/>
<evidence type="ECO:0000256" key="2">
    <source>
        <dbReference type="ARBA" id="ARBA00004687"/>
    </source>
</evidence>
<keyword evidence="8 12" id="KW-0812">Transmembrane</keyword>
<keyword evidence="6 12" id="KW-0328">Glycosyltransferase</keyword>
<name>A0A4V6S1V2_9APHY</name>
<evidence type="ECO:0000256" key="8">
    <source>
        <dbReference type="ARBA" id="ARBA00022692"/>
    </source>
</evidence>
<feature type="transmembrane region" description="Helical" evidence="12">
    <location>
        <begin position="194"/>
        <end position="212"/>
    </location>
</feature>
<accession>A0A4V6S1V2</accession>
<dbReference type="EC" id="2.4.1.-" evidence="12"/>
<evidence type="ECO:0000313" key="14">
    <source>
        <dbReference type="Proteomes" id="UP000308730"/>
    </source>
</evidence>
<feature type="transmembrane region" description="Helical" evidence="12">
    <location>
        <begin position="6"/>
        <end position="27"/>
    </location>
</feature>
<dbReference type="GO" id="GO:0031501">
    <property type="term" value="C:mannosyltransferase complex"/>
    <property type="evidence" value="ECO:0007669"/>
    <property type="project" value="TreeGrafter"/>
</dbReference>
<sequence length="319" mass="35688">MDATSWSAFLAAGTLACCFISSSTTLYDLTLHHTHSPTAAYLSALLSLIPTSPVTLRFVAYSEPFFTYLSYTGMLYCARSQWLWAACSFTLAGTFRSNGFMLSGFIIWGLLVEPTLNRKQVSFNHIAECLLYTTATFVPFISHQYAAYTAFCTSVDSPAPWCSHFPPFIYTYVQVKYWNVGFLKYWTPGQIPNFLMCAPILVLLLWFTTTHIQKSTIPRLLLFLTSSSATSQVKPPSSSPFLSSSIAPYAIHALLLTLIYIFASHTQIILRQAAAMPTTYWAAAYLLMENPTLGRWWVGWSVVWGAVSIVLWTTFLPPA</sequence>
<comment type="function">
    <text evidence="12">Mannosyltransferase involved in glycosylphosphatidylinositol-anchor biosynthesis.</text>
</comment>
<comment type="similarity">
    <text evidence="3 12">Belongs to the PIGV family.</text>
</comment>
<reference evidence="13 14" key="1">
    <citation type="submission" date="2019-02" db="EMBL/GenBank/DDBJ databases">
        <title>Genome sequencing of the rare red list fungi Antrodiella citrinella (Flaviporus citrinellus).</title>
        <authorList>
            <person name="Buettner E."/>
            <person name="Kellner H."/>
        </authorList>
    </citation>
    <scope>NUCLEOTIDE SEQUENCE [LARGE SCALE GENOMIC DNA]</scope>
    <source>
        <strain evidence="13 14">DSM 108506</strain>
    </source>
</reference>
<feature type="transmembrane region" description="Helical" evidence="12">
    <location>
        <begin position="269"/>
        <end position="288"/>
    </location>
</feature>
<dbReference type="GO" id="GO:0004376">
    <property type="term" value="F:GPI mannosyltransferase activity"/>
    <property type="evidence" value="ECO:0007669"/>
    <property type="project" value="InterPro"/>
</dbReference>
<dbReference type="Proteomes" id="UP000308730">
    <property type="component" value="Unassembled WGS sequence"/>
</dbReference>
<dbReference type="GO" id="GO:0006506">
    <property type="term" value="P:GPI anchor biosynthetic process"/>
    <property type="evidence" value="ECO:0007669"/>
    <property type="project" value="UniProtKB-UniPathway"/>
</dbReference>
<comment type="pathway">
    <text evidence="2 12">Glycolipid biosynthesis; glycosylphosphatidylinositol-anchor biosynthesis.</text>
</comment>
<evidence type="ECO:0000256" key="10">
    <source>
        <dbReference type="ARBA" id="ARBA00022989"/>
    </source>
</evidence>
<organism evidence="13 14">
    <name type="scientific">Antrodiella citrinella</name>
    <dbReference type="NCBI Taxonomy" id="2447956"/>
    <lineage>
        <taxon>Eukaryota</taxon>
        <taxon>Fungi</taxon>
        <taxon>Dikarya</taxon>
        <taxon>Basidiomycota</taxon>
        <taxon>Agaricomycotina</taxon>
        <taxon>Agaricomycetes</taxon>
        <taxon>Polyporales</taxon>
        <taxon>Steccherinaceae</taxon>
        <taxon>Antrodiella</taxon>
    </lineage>
</organism>
<feature type="transmembrane region" description="Helical" evidence="12">
    <location>
        <begin position="82"/>
        <end position="111"/>
    </location>
</feature>
<keyword evidence="9 12" id="KW-0256">Endoplasmic reticulum</keyword>
<dbReference type="Pfam" id="PF04188">
    <property type="entry name" value="Mannosyl_trans2"/>
    <property type="match status" value="1"/>
</dbReference>
<feature type="transmembrane region" description="Helical" evidence="12">
    <location>
        <begin position="241"/>
        <end position="262"/>
    </location>
</feature>
<dbReference type="PANTHER" id="PTHR12468">
    <property type="entry name" value="GPI MANNOSYLTRANSFERASE 2"/>
    <property type="match status" value="1"/>
</dbReference>
<dbReference type="GO" id="GO:0005789">
    <property type="term" value="C:endoplasmic reticulum membrane"/>
    <property type="evidence" value="ECO:0007669"/>
    <property type="project" value="UniProtKB-SubCell"/>
</dbReference>
<keyword evidence="10 12" id="KW-1133">Transmembrane helix</keyword>
<evidence type="ECO:0000256" key="11">
    <source>
        <dbReference type="ARBA" id="ARBA00023136"/>
    </source>
</evidence>
<evidence type="ECO:0000256" key="12">
    <source>
        <dbReference type="RuleBase" id="RU363112"/>
    </source>
</evidence>
<keyword evidence="5 12" id="KW-0337">GPI-anchor biosynthesis</keyword>
<dbReference type="InterPro" id="IPR007315">
    <property type="entry name" value="PIG-V/Gpi18"/>
</dbReference>
<comment type="caution">
    <text evidence="12">Lacks conserved residue(s) required for the propagation of feature annotation.</text>
</comment>
<evidence type="ECO:0000256" key="9">
    <source>
        <dbReference type="ARBA" id="ARBA00022824"/>
    </source>
</evidence>
<dbReference type="GO" id="GO:0000009">
    <property type="term" value="F:alpha-1,6-mannosyltransferase activity"/>
    <property type="evidence" value="ECO:0007669"/>
    <property type="project" value="InterPro"/>
</dbReference>
<keyword evidence="14" id="KW-1185">Reference proteome</keyword>
<feature type="transmembrane region" description="Helical" evidence="12">
    <location>
        <begin position="39"/>
        <end position="62"/>
    </location>
</feature>
<dbReference type="PANTHER" id="PTHR12468:SF2">
    <property type="entry name" value="GPI MANNOSYLTRANSFERASE 2"/>
    <property type="match status" value="1"/>
</dbReference>
<gene>
    <name evidence="13" type="ORF">EUX98_g4326</name>
</gene>
<protein>
    <recommendedName>
        <fullName evidence="4 12">GPI mannosyltransferase 2</fullName>
        <ecNumber evidence="12">2.4.1.-</ecNumber>
    </recommendedName>
</protein>
<dbReference type="EMBL" id="SGPM01000104">
    <property type="protein sequence ID" value="THH29853.1"/>
    <property type="molecule type" value="Genomic_DNA"/>
</dbReference>
<comment type="subcellular location">
    <subcellularLocation>
        <location evidence="1 12">Endoplasmic reticulum membrane</location>
        <topology evidence="1 12">Multi-pass membrane protein</topology>
    </subcellularLocation>
</comment>
<evidence type="ECO:0000256" key="5">
    <source>
        <dbReference type="ARBA" id="ARBA00022502"/>
    </source>
</evidence>
<evidence type="ECO:0000256" key="1">
    <source>
        <dbReference type="ARBA" id="ARBA00004477"/>
    </source>
</evidence>
<keyword evidence="11 12" id="KW-0472">Membrane</keyword>
<feature type="transmembrane region" description="Helical" evidence="12">
    <location>
        <begin position="294"/>
        <end position="316"/>
    </location>
</feature>
<evidence type="ECO:0000256" key="4">
    <source>
        <dbReference type="ARBA" id="ARBA00013795"/>
    </source>
</evidence>
<keyword evidence="7 12" id="KW-0808">Transferase</keyword>
<evidence type="ECO:0000256" key="6">
    <source>
        <dbReference type="ARBA" id="ARBA00022676"/>
    </source>
</evidence>
<evidence type="ECO:0000313" key="13">
    <source>
        <dbReference type="EMBL" id="THH29853.1"/>
    </source>
</evidence>
<dbReference type="AlphaFoldDB" id="A0A4V6S1V2"/>
<evidence type="ECO:0000256" key="7">
    <source>
        <dbReference type="ARBA" id="ARBA00022679"/>
    </source>
</evidence>
<dbReference type="UniPathway" id="UPA00196"/>
<comment type="caution">
    <text evidence="13">The sequence shown here is derived from an EMBL/GenBank/DDBJ whole genome shotgun (WGS) entry which is preliminary data.</text>
</comment>
<evidence type="ECO:0000256" key="3">
    <source>
        <dbReference type="ARBA" id="ARBA00008698"/>
    </source>
</evidence>
<dbReference type="OrthoDB" id="10252502at2759"/>